<dbReference type="Pfam" id="PF05521">
    <property type="entry name" value="Phage_HCP"/>
    <property type="match status" value="1"/>
</dbReference>
<gene>
    <name evidence="1" type="ORF">P8627_15235</name>
</gene>
<keyword evidence="2" id="KW-1185">Reference proteome</keyword>
<evidence type="ECO:0000313" key="1">
    <source>
        <dbReference type="EMBL" id="WGH78357.1"/>
    </source>
</evidence>
<dbReference type="RefSeq" id="WP_279965108.1">
    <property type="nucleotide sequence ID" value="NZ_CP122537.1"/>
</dbReference>
<accession>A0ABY8LAJ8</accession>
<dbReference type="Proteomes" id="UP001243420">
    <property type="component" value="Chromosome"/>
</dbReference>
<proteinExistence type="predicted"/>
<reference evidence="1 2" key="1">
    <citation type="submission" date="2023-04" db="EMBL/GenBank/DDBJ databases">
        <title>Jannaschia ovalis sp. nov., a marine bacterium isolated from sea tidal flat.</title>
        <authorList>
            <person name="Kwon D.Y."/>
            <person name="Kim J.-J."/>
        </authorList>
    </citation>
    <scope>NUCLEOTIDE SEQUENCE [LARGE SCALE GENOMIC DNA]</scope>
    <source>
        <strain evidence="1 2">GRR-S6-38</strain>
    </source>
</reference>
<sequence length="113" mass="12638">MSHQFNRRLEHFAPVSLPDGTGGRVTSWEARGAFWAAIRMRSGALRPTEFGRDPRLRVRLRTHAIPQGHATRPEAGHRLRDGARVYEVEAVHDGDDMYLTILAAETPGAEDLP</sequence>
<dbReference type="Gene3D" id="2.40.10.270">
    <property type="entry name" value="Bacteriophage SPP1 head-tail adaptor protein"/>
    <property type="match status" value="1"/>
</dbReference>
<name>A0ABY8LAJ8_9RHOB</name>
<dbReference type="EMBL" id="CP122537">
    <property type="protein sequence ID" value="WGH78357.1"/>
    <property type="molecule type" value="Genomic_DNA"/>
</dbReference>
<dbReference type="InterPro" id="IPR038666">
    <property type="entry name" value="SSP1_head-tail_sf"/>
</dbReference>
<dbReference type="InterPro" id="IPR008767">
    <property type="entry name" value="Phage_SPP1_head-tail_adaptor"/>
</dbReference>
<protein>
    <submittedName>
        <fullName evidence="1">Head-tail adaptor protein</fullName>
    </submittedName>
</protein>
<evidence type="ECO:0000313" key="2">
    <source>
        <dbReference type="Proteomes" id="UP001243420"/>
    </source>
</evidence>
<organism evidence="1 2">
    <name type="scientific">Jannaschia ovalis</name>
    <dbReference type="NCBI Taxonomy" id="3038773"/>
    <lineage>
        <taxon>Bacteria</taxon>
        <taxon>Pseudomonadati</taxon>
        <taxon>Pseudomonadota</taxon>
        <taxon>Alphaproteobacteria</taxon>
        <taxon>Rhodobacterales</taxon>
        <taxon>Roseobacteraceae</taxon>
        <taxon>Jannaschia</taxon>
    </lineage>
</organism>